<name>A0A8F6Y8V3_9RHOB</name>
<keyword evidence="2" id="KW-0012">Acyltransferase</keyword>
<evidence type="ECO:0000256" key="1">
    <source>
        <dbReference type="ARBA" id="ARBA00022679"/>
    </source>
</evidence>
<gene>
    <name evidence="4" type="ORF">KYE46_10020</name>
</gene>
<dbReference type="InterPro" id="IPR050832">
    <property type="entry name" value="Bact_Acetyltransf"/>
</dbReference>
<dbReference type="InterPro" id="IPR000182">
    <property type="entry name" value="GNAT_dom"/>
</dbReference>
<dbReference type="PANTHER" id="PTHR43877:SF2">
    <property type="entry name" value="AMINOALKYLPHOSPHONATE N-ACETYLTRANSFERASE-RELATED"/>
    <property type="match status" value="1"/>
</dbReference>
<reference evidence="4 5" key="1">
    <citation type="submission" date="2021-07" db="EMBL/GenBank/DDBJ databases">
        <title>A novel Jannaschia species isolated from marine dinoflagellate Ceratoperidinium margalefii.</title>
        <authorList>
            <person name="Jiang Y."/>
            <person name="Li Z."/>
        </authorList>
    </citation>
    <scope>NUCLEOTIDE SEQUENCE [LARGE SCALE GENOMIC DNA]</scope>
    <source>
        <strain evidence="4 5">J12C1-MA-4</strain>
    </source>
</reference>
<feature type="domain" description="N-acetyltransferase" evidence="3">
    <location>
        <begin position="10"/>
        <end position="161"/>
    </location>
</feature>
<organism evidence="4 5">
    <name type="scientific">Gymnodinialimonas ceratoperidinii</name>
    <dbReference type="NCBI Taxonomy" id="2856823"/>
    <lineage>
        <taxon>Bacteria</taxon>
        <taxon>Pseudomonadati</taxon>
        <taxon>Pseudomonadota</taxon>
        <taxon>Alphaproteobacteria</taxon>
        <taxon>Rhodobacterales</taxon>
        <taxon>Paracoccaceae</taxon>
        <taxon>Gymnodinialimonas</taxon>
    </lineage>
</organism>
<evidence type="ECO:0000259" key="3">
    <source>
        <dbReference type="PROSITE" id="PS51186"/>
    </source>
</evidence>
<keyword evidence="5" id="KW-1185">Reference proteome</keyword>
<accession>A0A8F6Y8V3</accession>
<dbReference type="KEGG" id="gce:KYE46_10020"/>
<protein>
    <submittedName>
        <fullName evidence="4">GNAT family N-acetyltransferase</fullName>
    </submittedName>
</protein>
<proteinExistence type="predicted"/>
<dbReference type="Proteomes" id="UP000825009">
    <property type="component" value="Chromosome"/>
</dbReference>
<dbReference type="Pfam" id="PF00583">
    <property type="entry name" value="Acetyltransf_1"/>
    <property type="match status" value="1"/>
</dbReference>
<dbReference type="PROSITE" id="PS51186">
    <property type="entry name" value="GNAT"/>
    <property type="match status" value="1"/>
</dbReference>
<sequence length="161" mass="17413">MTQINVQVNPPVSPRPADIHKLLDTTYAYMNGRIDPPSFLVGMTTQDVARKMASEDFFLVQDGPRPVACGFGHGVEGAPGLYELGKLAVAGSHQRRGIARALIDTAADHARARGFATLQLFARVELTENHAVYEALGFTRSGSFTHPGFAAPTAHVFQRPL</sequence>
<evidence type="ECO:0000313" key="4">
    <source>
        <dbReference type="EMBL" id="QXT38289.1"/>
    </source>
</evidence>
<evidence type="ECO:0000256" key="2">
    <source>
        <dbReference type="ARBA" id="ARBA00023315"/>
    </source>
</evidence>
<dbReference type="GO" id="GO:0016747">
    <property type="term" value="F:acyltransferase activity, transferring groups other than amino-acyl groups"/>
    <property type="evidence" value="ECO:0007669"/>
    <property type="project" value="InterPro"/>
</dbReference>
<dbReference type="CDD" id="cd04301">
    <property type="entry name" value="NAT_SF"/>
    <property type="match status" value="1"/>
</dbReference>
<keyword evidence="1" id="KW-0808">Transferase</keyword>
<evidence type="ECO:0000313" key="5">
    <source>
        <dbReference type="Proteomes" id="UP000825009"/>
    </source>
</evidence>
<dbReference type="RefSeq" id="WP_219000486.1">
    <property type="nucleotide sequence ID" value="NZ_CP079194.1"/>
</dbReference>
<dbReference type="AlphaFoldDB" id="A0A8F6Y8V3"/>
<dbReference type="PANTHER" id="PTHR43877">
    <property type="entry name" value="AMINOALKYLPHOSPHONATE N-ACETYLTRANSFERASE-RELATED-RELATED"/>
    <property type="match status" value="1"/>
</dbReference>
<dbReference type="EMBL" id="CP079194">
    <property type="protein sequence ID" value="QXT38289.1"/>
    <property type="molecule type" value="Genomic_DNA"/>
</dbReference>